<keyword evidence="3" id="KW-1185">Reference proteome</keyword>
<evidence type="ECO:0000313" key="3">
    <source>
        <dbReference type="Proteomes" id="UP001152795"/>
    </source>
</evidence>
<protein>
    <submittedName>
        <fullName evidence="2">Uncharacterized protein</fullName>
    </submittedName>
</protein>
<feature type="region of interest" description="Disordered" evidence="1">
    <location>
        <begin position="334"/>
        <end position="353"/>
    </location>
</feature>
<gene>
    <name evidence="2" type="ORF">PACLA_8A062869</name>
</gene>
<organism evidence="2 3">
    <name type="scientific">Paramuricea clavata</name>
    <name type="common">Red gorgonian</name>
    <name type="synonym">Violescent sea-whip</name>
    <dbReference type="NCBI Taxonomy" id="317549"/>
    <lineage>
        <taxon>Eukaryota</taxon>
        <taxon>Metazoa</taxon>
        <taxon>Cnidaria</taxon>
        <taxon>Anthozoa</taxon>
        <taxon>Octocorallia</taxon>
        <taxon>Malacalcyonacea</taxon>
        <taxon>Plexauridae</taxon>
        <taxon>Paramuricea</taxon>
    </lineage>
</organism>
<feature type="compositionally biased region" description="Basic and acidic residues" evidence="1">
    <location>
        <begin position="337"/>
        <end position="353"/>
    </location>
</feature>
<proteinExistence type="predicted"/>
<dbReference type="InterPro" id="IPR027417">
    <property type="entry name" value="P-loop_NTPase"/>
</dbReference>
<dbReference type="EMBL" id="CACRXK020011496">
    <property type="protein sequence ID" value="CAB4021552.1"/>
    <property type="molecule type" value="Genomic_DNA"/>
</dbReference>
<evidence type="ECO:0000313" key="2">
    <source>
        <dbReference type="EMBL" id="CAB4021552.1"/>
    </source>
</evidence>
<dbReference type="Gene3D" id="3.40.50.300">
    <property type="entry name" value="P-loop containing nucleotide triphosphate hydrolases"/>
    <property type="match status" value="1"/>
</dbReference>
<accession>A0A6S7JZA5</accession>
<dbReference type="AlphaFoldDB" id="A0A6S7JZA5"/>
<comment type="caution">
    <text evidence="2">The sequence shown here is derived from an EMBL/GenBank/DDBJ whole genome shotgun (WGS) entry which is preliminary data.</text>
</comment>
<dbReference type="OrthoDB" id="5964143at2759"/>
<dbReference type="Proteomes" id="UP001152795">
    <property type="component" value="Unassembled WGS sequence"/>
</dbReference>
<evidence type="ECO:0000256" key="1">
    <source>
        <dbReference type="SAM" id="MobiDB-lite"/>
    </source>
</evidence>
<reference evidence="2" key="1">
    <citation type="submission" date="2020-04" db="EMBL/GenBank/DDBJ databases">
        <authorList>
            <person name="Alioto T."/>
            <person name="Alioto T."/>
            <person name="Gomez Garrido J."/>
        </authorList>
    </citation>
    <scope>NUCLEOTIDE SEQUENCE</scope>
    <source>
        <strain evidence="2">A484AB</strain>
    </source>
</reference>
<sequence length="898" mass="103730">MAETSSSTTEVTHVVEGEIAVKTEGGQMAKAKDVAEVFLHKRFPGWKDNNTTYLIPPVLQSQQSRHQIGITQSVPFVDPGDRGEGIIYNLLKRLGDDGKMGMFVVQGFKLKDITKWNKKYKNYLVPKLVARTGECDFIIFHHQLGIISIEVKNCSSVSQQAIEEVVQKAEDQLDISQQLITNFANSEEGTPSKSKCCFPYKKVIALPSTKKANFKVQLRGHDTLLLFEDDSRDISSFREWWNKAIESPAMIKMSAETEAYERALSYILMIRHMSPVTDVEYIKEIQKSLDTYKYHGNAAYPQLIENMFPYLWKWCWNVLSEKYKKYPVSVEEEEKDPDLKKKAEKEKEAEEKEAEEKLQQLQQSFMKNNKLSEKDLRGNKGKKLLNKLLENSKYIDGDKYSLIDDAIFALFEESYCLFHKHTVDYINRMRKVWLEIEEEDTNEEVLKKYPFLKLESPKDLNMLDRHLATSPFIDGNKPSAIDKQVLGSLTCRMRLKHACHPIVMTSEQLVVFEGPSKQLIIGPPGSGKTELLRFKALELDIEMKKSKRGKKIMYILANGCSDYPERNSLFFYHIKKFFKKSHLVEVISIVMKDESREDTDHTTSEIRKKIQSGEYEHAFIDEYWIGSRTTENNIIQELVRGLPGYVWISSVFNYQPEAKKVKANTQPLLTALHENGGEVRHITQVMRATNSITELERDYSKLYADRSYPYGTERILGHSYEGLPVTWAVEENVSEMYDKCVDIVYRAITDVIPPDILKRDNITLDPADILIVDFAIRMDESRQLEQSLMDRLTNRHVPVWTFGQSPEQIVEDKTKKVTLLQSVKRKASEFLDGIERPMVVVILPSGMVLKTAKLADEAERLRNYDTYISFFRTMVKLVVISDKWTNKEEFLSDVKDHM</sequence>
<name>A0A6S7JZA5_PARCT</name>
<dbReference type="SUPFAM" id="SSF52540">
    <property type="entry name" value="P-loop containing nucleoside triphosphate hydrolases"/>
    <property type="match status" value="1"/>
</dbReference>